<organism evidence="1 2">
    <name type="scientific">Actinokineospora auranticolor</name>
    <dbReference type="NCBI Taxonomy" id="155976"/>
    <lineage>
        <taxon>Bacteria</taxon>
        <taxon>Bacillati</taxon>
        <taxon>Actinomycetota</taxon>
        <taxon>Actinomycetes</taxon>
        <taxon>Pseudonocardiales</taxon>
        <taxon>Pseudonocardiaceae</taxon>
        <taxon>Actinokineospora</taxon>
    </lineage>
</organism>
<proteinExistence type="predicted"/>
<reference evidence="1 2" key="1">
    <citation type="submission" date="2018-02" db="EMBL/GenBank/DDBJ databases">
        <title>Genomic Encyclopedia of Archaeal and Bacterial Type Strains, Phase II (KMG-II): from individual species to whole genera.</title>
        <authorList>
            <person name="Goeker M."/>
        </authorList>
    </citation>
    <scope>NUCLEOTIDE SEQUENCE [LARGE SCALE GENOMIC DNA]</scope>
    <source>
        <strain evidence="1 2">YU 961-1</strain>
    </source>
</reference>
<gene>
    <name evidence="1" type="ORF">CLV40_12243</name>
</gene>
<protein>
    <submittedName>
        <fullName evidence="1">Uncharacterized protein</fullName>
    </submittedName>
</protein>
<dbReference type="RefSeq" id="WP_104482230.1">
    <property type="nucleotide sequence ID" value="NZ_CP154825.1"/>
</dbReference>
<dbReference type="Proteomes" id="UP000239203">
    <property type="component" value="Unassembled WGS sequence"/>
</dbReference>
<sequence>MGAHKQWPPPGSVVTFTMVDFAAGSPRFVGIGVVAGEPRPHPHLDLLGVPLRTLAPHHSPVPEWIAWSDIIDAVPPPGR</sequence>
<dbReference type="AlphaFoldDB" id="A0A2S6GFR1"/>
<keyword evidence="2" id="KW-1185">Reference proteome</keyword>
<name>A0A2S6GFR1_9PSEU</name>
<evidence type="ECO:0000313" key="1">
    <source>
        <dbReference type="EMBL" id="PPK64052.1"/>
    </source>
</evidence>
<evidence type="ECO:0000313" key="2">
    <source>
        <dbReference type="Proteomes" id="UP000239203"/>
    </source>
</evidence>
<accession>A0A2S6GFR1</accession>
<dbReference type="OrthoDB" id="3698772at2"/>
<dbReference type="EMBL" id="PTIX01000022">
    <property type="protein sequence ID" value="PPK64052.1"/>
    <property type="molecule type" value="Genomic_DNA"/>
</dbReference>
<comment type="caution">
    <text evidence="1">The sequence shown here is derived from an EMBL/GenBank/DDBJ whole genome shotgun (WGS) entry which is preliminary data.</text>
</comment>